<feature type="region of interest" description="Disordered" evidence="1">
    <location>
        <begin position="229"/>
        <end position="255"/>
    </location>
</feature>
<name>A0A4P6MP09_9BACT</name>
<dbReference type="AlphaFoldDB" id="A0A4P6MP09"/>
<accession>A0A4P6MP09</accession>
<evidence type="ECO:0000313" key="3">
    <source>
        <dbReference type="Proteomes" id="UP000289326"/>
    </source>
</evidence>
<gene>
    <name evidence="2" type="ORF">EG856_00565</name>
</gene>
<reference evidence="2 3" key="1">
    <citation type="submission" date="2019-01" db="EMBL/GenBank/DDBJ databases">
        <title>Complete sequence and annotation of the Mycoplasma phocirhinis strain 852T genome.</title>
        <authorList>
            <person name="Frasca S.Jr."/>
            <person name="Kutish G.F."/>
            <person name="Castellanos Gell J."/>
            <person name="Michaels D.L."/>
            <person name="Brown D.R."/>
        </authorList>
    </citation>
    <scope>NUCLEOTIDE SEQUENCE [LARGE SCALE GENOMIC DNA]</scope>
    <source>
        <strain evidence="2 3">852</strain>
    </source>
</reference>
<dbReference type="RefSeq" id="WP_130429204.1">
    <property type="nucleotide sequence ID" value="NZ_CP034841.1"/>
</dbReference>
<dbReference type="PROSITE" id="PS51257">
    <property type="entry name" value="PROKAR_LIPOPROTEIN"/>
    <property type="match status" value="1"/>
</dbReference>
<feature type="compositionally biased region" description="Basic and acidic residues" evidence="1">
    <location>
        <begin position="229"/>
        <end position="238"/>
    </location>
</feature>
<sequence length="255" mass="29424">MKKIILSPLLISAPMIVVSCSTKNDENKNQWTITKKNDNLASSNVEIGLKTDNKDTLNVQNIEKYGYLDILKIQPRDNKILILENDLLASKVFPSFLVYDNFEQTEDIENEFPDEISNFKISNIFNQDFFKNKFIVYVAINQTSINPINYRDKDYLISQSLIPFAYNAQGQVINELSVLTSVSDYAPAVQLPGEYSSYFRNSLMTLFVAFDKKYYDEVIKIIEKITDEDQKRSERLKEQNQPQTNTPSPQSNQNN</sequence>
<keyword evidence="3" id="KW-1185">Reference proteome</keyword>
<evidence type="ECO:0000313" key="2">
    <source>
        <dbReference type="EMBL" id="QBF34426.1"/>
    </source>
</evidence>
<dbReference type="EMBL" id="CP034841">
    <property type="protein sequence ID" value="QBF34426.1"/>
    <property type="molecule type" value="Genomic_DNA"/>
</dbReference>
<feature type="compositionally biased region" description="Low complexity" evidence="1">
    <location>
        <begin position="239"/>
        <end position="255"/>
    </location>
</feature>
<evidence type="ECO:0000256" key="1">
    <source>
        <dbReference type="SAM" id="MobiDB-lite"/>
    </source>
</evidence>
<protein>
    <recommendedName>
        <fullName evidence="4">Lipoprotein</fullName>
    </recommendedName>
</protein>
<evidence type="ECO:0008006" key="4">
    <source>
        <dbReference type="Google" id="ProtNLM"/>
    </source>
</evidence>
<organism evidence="2 3">
    <name type="scientific">Mycoplasmopsis phocirhinis</name>
    <dbReference type="NCBI Taxonomy" id="142650"/>
    <lineage>
        <taxon>Bacteria</taxon>
        <taxon>Bacillati</taxon>
        <taxon>Mycoplasmatota</taxon>
        <taxon>Mycoplasmoidales</taxon>
        <taxon>Metamycoplasmataceae</taxon>
        <taxon>Mycoplasmopsis</taxon>
    </lineage>
</organism>
<proteinExistence type="predicted"/>
<dbReference type="OrthoDB" id="9938037at2"/>
<dbReference type="Proteomes" id="UP000289326">
    <property type="component" value="Chromosome"/>
</dbReference>
<dbReference type="KEGG" id="mphi:EG856_00565"/>